<dbReference type="SUPFAM" id="SSF48498">
    <property type="entry name" value="Tetracyclin repressor-like, C-terminal domain"/>
    <property type="match status" value="1"/>
</dbReference>
<dbReference type="PANTHER" id="PTHR30328">
    <property type="entry name" value="TRANSCRIPTIONAL REPRESSOR"/>
    <property type="match status" value="1"/>
</dbReference>
<dbReference type="SUPFAM" id="SSF46689">
    <property type="entry name" value="Homeodomain-like"/>
    <property type="match status" value="1"/>
</dbReference>
<dbReference type="InterPro" id="IPR050109">
    <property type="entry name" value="HTH-type_TetR-like_transc_reg"/>
</dbReference>
<comment type="caution">
    <text evidence="5">The sequence shown here is derived from an EMBL/GenBank/DDBJ whole genome shotgun (WGS) entry which is preliminary data.</text>
</comment>
<feature type="DNA-binding region" description="H-T-H motif" evidence="2">
    <location>
        <begin position="44"/>
        <end position="63"/>
    </location>
</feature>
<dbReference type="Pfam" id="PF17926">
    <property type="entry name" value="TetR_C_21"/>
    <property type="match status" value="1"/>
</dbReference>
<protein>
    <submittedName>
        <fullName evidence="5">TetR/AcrR family transcriptional regulator</fullName>
    </submittedName>
</protein>
<dbReference type="InterPro" id="IPR041467">
    <property type="entry name" value="Sco4008_C"/>
</dbReference>
<dbReference type="Pfam" id="PF00440">
    <property type="entry name" value="TetR_N"/>
    <property type="match status" value="1"/>
</dbReference>
<feature type="compositionally biased region" description="Polar residues" evidence="3">
    <location>
        <begin position="1"/>
        <end position="17"/>
    </location>
</feature>
<organism evidence="5 6">
    <name type="scientific">Actinomadura alba</name>
    <dbReference type="NCBI Taxonomy" id="406431"/>
    <lineage>
        <taxon>Bacteria</taxon>
        <taxon>Bacillati</taxon>
        <taxon>Actinomycetota</taxon>
        <taxon>Actinomycetes</taxon>
        <taxon>Streptosporangiales</taxon>
        <taxon>Thermomonosporaceae</taxon>
        <taxon>Actinomadura</taxon>
    </lineage>
</organism>
<dbReference type="Proteomes" id="UP000805614">
    <property type="component" value="Unassembled WGS sequence"/>
</dbReference>
<evidence type="ECO:0000256" key="2">
    <source>
        <dbReference type="PROSITE-ProRule" id="PRU00335"/>
    </source>
</evidence>
<gene>
    <name evidence="5" type="ORF">HKK74_35770</name>
</gene>
<evidence type="ECO:0000256" key="1">
    <source>
        <dbReference type="ARBA" id="ARBA00023125"/>
    </source>
</evidence>
<evidence type="ECO:0000256" key="3">
    <source>
        <dbReference type="SAM" id="MobiDB-lite"/>
    </source>
</evidence>
<dbReference type="EMBL" id="JABVEC010000049">
    <property type="protein sequence ID" value="MBC6470810.1"/>
    <property type="molecule type" value="Genomic_DNA"/>
</dbReference>
<evidence type="ECO:0000313" key="5">
    <source>
        <dbReference type="EMBL" id="MBC6470810.1"/>
    </source>
</evidence>
<evidence type="ECO:0000259" key="4">
    <source>
        <dbReference type="PROSITE" id="PS50977"/>
    </source>
</evidence>
<dbReference type="PANTHER" id="PTHR30328:SF54">
    <property type="entry name" value="HTH-TYPE TRANSCRIPTIONAL REPRESSOR SCO4008"/>
    <property type="match status" value="1"/>
</dbReference>
<dbReference type="PRINTS" id="PR00455">
    <property type="entry name" value="HTHTETR"/>
</dbReference>
<feature type="domain" description="HTH tetR-type" evidence="4">
    <location>
        <begin position="21"/>
        <end position="81"/>
    </location>
</feature>
<reference evidence="5 6" key="1">
    <citation type="submission" date="2020-06" db="EMBL/GenBank/DDBJ databases">
        <title>Actinomadura xiongansis sp. nov., isolated from soil of Baiyangdian.</title>
        <authorList>
            <person name="Zhang X."/>
        </authorList>
    </citation>
    <scope>NUCLEOTIDE SEQUENCE [LARGE SCALE GENOMIC DNA]</scope>
    <source>
        <strain evidence="5 6">HBUM206468</strain>
    </source>
</reference>
<keyword evidence="1 2" id="KW-0238">DNA-binding</keyword>
<name>A0ABR7M105_9ACTN</name>
<dbReference type="PROSITE" id="PS50977">
    <property type="entry name" value="HTH_TETR_2"/>
    <property type="match status" value="1"/>
</dbReference>
<dbReference type="Gene3D" id="1.10.357.10">
    <property type="entry name" value="Tetracycline Repressor, domain 2"/>
    <property type="match status" value="1"/>
</dbReference>
<dbReference type="InterPro" id="IPR036271">
    <property type="entry name" value="Tet_transcr_reg_TetR-rel_C_sf"/>
</dbReference>
<sequence>MPSSTASGQASDPTTAGESADSTRERIVAAAKEEFARHGIAGARVDRIAKQARTSKERVYAYFRGKDALYAHVAERELTALAEATQMDPADLPGYAGHLFDHFTARPDHYRLITWGRLELTESAANTTGPLQATIARKLDQLRDAQSIGLLDPAWDPVDVLALINQIATTWAGQPEIGAAAADQAAYPSIAARRAALVTAVEHLFPRAS</sequence>
<evidence type="ECO:0000313" key="6">
    <source>
        <dbReference type="Proteomes" id="UP000805614"/>
    </source>
</evidence>
<keyword evidence="6" id="KW-1185">Reference proteome</keyword>
<proteinExistence type="predicted"/>
<dbReference type="InterPro" id="IPR009057">
    <property type="entry name" value="Homeodomain-like_sf"/>
</dbReference>
<dbReference type="InterPro" id="IPR001647">
    <property type="entry name" value="HTH_TetR"/>
</dbReference>
<accession>A0ABR7M105</accession>
<dbReference type="RefSeq" id="WP_187247852.1">
    <property type="nucleotide sequence ID" value="NZ_BAAAOK010000004.1"/>
</dbReference>
<feature type="region of interest" description="Disordered" evidence="3">
    <location>
        <begin position="1"/>
        <end position="23"/>
    </location>
</feature>